<sequence length="358" mass="40763">MNNKPPHLPPEACDIRAHRTFKSIWWLLFLIFVAGLTSVALALSTLVWILPSFAPDQTLINSQKIFNSGNAEIDLSLLNTVKKRLWYVYDSRDKIDKQFYAESVDKYQATMFSSDGWAVAYATDYKKGDEKYWEGVDYQGTVYKIQKVFVDPVSRLTYIKFEGDGFPFISFANWNDIYDNYSAWELSAVEYNQRLVRKDLSAVEPEYKIWEPQLFYSVTGGEAGNILINNSGEMLGILNEDGRVIYGWLINSQYASVLQNGAPDYRGVNWSGYMVNGHVSYGELIKKVSGFYVEKSDTKITSSTVGVGDVIVRVQNQPVNILNLSRQVLLAPENFSVTVYRDGQEFDIQVLKNKVLNN</sequence>
<keyword evidence="1" id="KW-1133">Transmembrane helix</keyword>
<evidence type="ECO:0000313" key="2">
    <source>
        <dbReference type="EMBL" id="OGH83457.1"/>
    </source>
</evidence>
<protein>
    <recommendedName>
        <fullName evidence="4">PDZ domain-containing protein</fullName>
    </recommendedName>
</protein>
<keyword evidence="1" id="KW-0812">Transmembrane</keyword>
<evidence type="ECO:0000256" key="1">
    <source>
        <dbReference type="SAM" id="Phobius"/>
    </source>
</evidence>
<reference evidence="2 3" key="1">
    <citation type="journal article" date="2016" name="Nat. Commun.">
        <title>Thousands of microbial genomes shed light on interconnected biogeochemical processes in an aquifer system.</title>
        <authorList>
            <person name="Anantharaman K."/>
            <person name="Brown C.T."/>
            <person name="Hug L.A."/>
            <person name="Sharon I."/>
            <person name="Castelle C.J."/>
            <person name="Probst A.J."/>
            <person name="Thomas B.C."/>
            <person name="Singh A."/>
            <person name="Wilkins M.J."/>
            <person name="Karaoz U."/>
            <person name="Brodie E.L."/>
            <person name="Williams K.H."/>
            <person name="Hubbard S.S."/>
            <person name="Banfield J.F."/>
        </authorList>
    </citation>
    <scope>NUCLEOTIDE SEQUENCE [LARGE SCALE GENOMIC DNA]</scope>
</reference>
<dbReference type="EMBL" id="MFQS01000012">
    <property type="protein sequence ID" value="OGH83457.1"/>
    <property type="molecule type" value="Genomic_DNA"/>
</dbReference>
<name>A0A1F6NHS3_9BACT</name>
<proteinExistence type="predicted"/>
<comment type="caution">
    <text evidence="2">The sequence shown here is derived from an EMBL/GenBank/DDBJ whole genome shotgun (WGS) entry which is preliminary data.</text>
</comment>
<evidence type="ECO:0000313" key="3">
    <source>
        <dbReference type="Proteomes" id="UP000176300"/>
    </source>
</evidence>
<dbReference type="STRING" id="1798697.A2373_03955"/>
<feature type="transmembrane region" description="Helical" evidence="1">
    <location>
        <begin position="24"/>
        <end position="50"/>
    </location>
</feature>
<accession>A0A1F6NHS3</accession>
<evidence type="ECO:0008006" key="4">
    <source>
        <dbReference type="Google" id="ProtNLM"/>
    </source>
</evidence>
<dbReference type="AlphaFoldDB" id="A0A1F6NHS3"/>
<keyword evidence="1" id="KW-0472">Membrane</keyword>
<organism evidence="2 3">
    <name type="scientific">Candidatus Magasanikbacteria bacterium RIFOXYB1_FULL_40_15</name>
    <dbReference type="NCBI Taxonomy" id="1798697"/>
    <lineage>
        <taxon>Bacteria</taxon>
        <taxon>Candidatus Magasanikiibacteriota</taxon>
    </lineage>
</organism>
<gene>
    <name evidence="2" type="ORF">A2373_03955</name>
</gene>
<dbReference type="Proteomes" id="UP000176300">
    <property type="component" value="Unassembled WGS sequence"/>
</dbReference>